<dbReference type="PANTHER" id="PTHR30146:SF109">
    <property type="entry name" value="HTH-TYPE TRANSCRIPTIONAL REGULATOR GALS"/>
    <property type="match status" value="1"/>
</dbReference>
<keyword evidence="3" id="KW-0804">Transcription</keyword>
<dbReference type="EMBL" id="PVZC01000001">
    <property type="protein sequence ID" value="PRY01699.1"/>
    <property type="molecule type" value="Genomic_DNA"/>
</dbReference>
<keyword evidence="6" id="KW-1185">Reference proteome</keyword>
<dbReference type="PROSITE" id="PS00356">
    <property type="entry name" value="HTH_LACI_1"/>
    <property type="match status" value="1"/>
</dbReference>
<proteinExistence type="predicted"/>
<dbReference type="AlphaFoldDB" id="A0A2T0QCQ6"/>
<evidence type="ECO:0000256" key="2">
    <source>
        <dbReference type="ARBA" id="ARBA00023125"/>
    </source>
</evidence>
<organism evidence="5 6">
    <name type="scientific">Allonocardiopsis opalescens</name>
    <dbReference type="NCBI Taxonomy" id="1144618"/>
    <lineage>
        <taxon>Bacteria</taxon>
        <taxon>Bacillati</taxon>
        <taxon>Actinomycetota</taxon>
        <taxon>Actinomycetes</taxon>
        <taxon>Streptosporangiales</taxon>
        <taxon>Allonocardiopsis</taxon>
    </lineage>
</organism>
<dbReference type="RefSeq" id="WP_106237849.1">
    <property type="nucleotide sequence ID" value="NZ_PVZC01000001.1"/>
</dbReference>
<protein>
    <submittedName>
        <fullName evidence="5">LacI family transcriptional regulator</fullName>
    </submittedName>
</protein>
<reference evidence="5 6" key="1">
    <citation type="submission" date="2018-03" db="EMBL/GenBank/DDBJ databases">
        <title>Genomic Encyclopedia of Archaeal and Bacterial Type Strains, Phase II (KMG-II): from individual species to whole genera.</title>
        <authorList>
            <person name="Goeker M."/>
        </authorList>
    </citation>
    <scope>NUCLEOTIDE SEQUENCE [LARGE SCALE GENOMIC DNA]</scope>
    <source>
        <strain evidence="5 6">DSM 45601</strain>
    </source>
</reference>
<dbReference type="PANTHER" id="PTHR30146">
    <property type="entry name" value="LACI-RELATED TRANSCRIPTIONAL REPRESSOR"/>
    <property type="match status" value="1"/>
</dbReference>
<evidence type="ECO:0000259" key="4">
    <source>
        <dbReference type="PROSITE" id="PS50932"/>
    </source>
</evidence>
<dbReference type="SUPFAM" id="SSF53822">
    <property type="entry name" value="Periplasmic binding protein-like I"/>
    <property type="match status" value="1"/>
</dbReference>
<dbReference type="Gene3D" id="3.40.50.2300">
    <property type="match status" value="2"/>
</dbReference>
<dbReference type="CDD" id="cd06293">
    <property type="entry name" value="PBP1_LacI-like"/>
    <property type="match status" value="1"/>
</dbReference>
<evidence type="ECO:0000256" key="1">
    <source>
        <dbReference type="ARBA" id="ARBA00023015"/>
    </source>
</evidence>
<evidence type="ECO:0000313" key="6">
    <source>
        <dbReference type="Proteomes" id="UP000237846"/>
    </source>
</evidence>
<dbReference type="InterPro" id="IPR028082">
    <property type="entry name" value="Peripla_BP_I"/>
</dbReference>
<dbReference type="InterPro" id="IPR046335">
    <property type="entry name" value="LacI/GalR-like_sensor"/>
</dbReference>
<dbReference type="Gene3D" id="1.10.260.40">
    <property type="entry name" value="lambda repressor-like DNA-binding domains"/>
    <property type="match status" value="1"/>
</dbReference>
<dbReference type="GO" id="GO:0003700">
    <property type="term" value="F:DNA-binding transcription factor activity"/>
    <property type="evidence" value="ECO:0007669"/>
    <property type="project" value="TreeGrafter"/>
</dbReference>
<dbReference type="OrthoDB" id="37081at2"/>
<accession>A0A2T0QCQ6</accession>
<evidence type="ECO:0000256" key="3">
    <source>
        <dbReference type="ARBA" id="ARBA00023163"/>
    </source>
</evidence>
<dbReference type="SMART" id="SM00354">
    <property type="entry name" value="HTH_LACI"/>
    <property type="match status" value="1"/>
</dbReference>
<dbReference type="PROSITE" id="PS50932">
    <property type="entry name" value="HTH_LACI_2"/>
    <property type="match status" value="1"/>
</dbReference>
<keyword evidence="2" id="KW-0238">DNA-binding</keyword>
<sequence>MRPTVGIREVAERASVSPGTVSNVLNRPERVAAPTRARVLAAIDELGFVRNGSASTLRAGHSRAVGLMVLDIANPFFTEAARGVEDVISERGYALMLSNSDEDAVKERRNLRMLAEQRVQGLLVTPVDDEAPELLALRERGVSVVLLDRPGARPDQCSVAVDDVAGGRLAVEHLLRLGRRDIAYVSGPPGIRQCDDRREGARRALDGADGARLREFAAEGMNVRGGLDAGQRLLAGRRTPDAVFCANDLLALGVMRALLRAGARVPDDVAVLGYDDIEFAAAAAVPLSSVRQPTYQLGRLGTELLLDECENPDGHAHQQVVFQPELVARDSTG</sequence>
<dbReference type="Pfam" id="PF13377">
    <property type="entry name" value="Peripla_BP_3"/>
    <property type="match status" value="1"/>
</dbReference>
<dbReference type="GO" id="GO:0000976">
    <property type="term" value="F:transcription cis-regulatory region binding"/>
    <property type="evidence" value="ECO:0007669"/>
    <property type="project" value="TreeGrafter"/>
</dbReference>
<dbReference type="Pfam" id="PF00356">
    <property type="entry name" value="LacI"/>
    <property type="match status" value="1"/>
</dbReference>
<evidence type="ECO:0000313" key="5">
    <source>
        <dbReference type="EMBL" id="PRY01699.1"/>
    </source>
</evidence>
<feature type="domain" description="HTH lacI-type" evidence="4">
    <location>
        <begin position="5"/>
        <end position="59"/>
    </location>
</feature>
<dbReference type="Proteomes" id="UP000237846">
    <property type="component" value="Unassembled WGS sequence"/>
</dbReference>
<name>A0A2T0QCQ6_9ACTN</name>
<dbReference type="CDD" id="cd01392">
    <property type="entry name" value="HTH_LacI"/>
    <property type="match status" value="1"/>
</dbReference>
<keyword evidence="1" id="KW-0805">Transcription regulation</keyword>
<dbReference type="InterPro" id="IPR000843">
    <property type="entry name" value="HTH_LacI"/>
</dbReference>
<comment type="caution">
    <text evidence="5">The sequence shown here is derived from an EMBL/GenBank/DDBJ whole genome shotgun (WGS) entry which is preliminary data.</text>
</comment>
<dbReference type="InterPro" id="IPR010982">
    <property type="entry name" value="Lambda_DNA-bd_dom_sf"/>
</dbReference>
<dbReference type="SUPFAM" id="SSF47413">
    <property type="entry name" value="lambda repressor-like DNA-binding domains"/>
    <property type="match status" value="1"/>
</dbReference>
<gene>
    <name evidence="5" type="ORF">CLV72_101283</name>
</gene>